<keyword evidence="4 11" id="KW-0028">Amino-acid biosynthesis</keyword>
<keyword evidence="14" id="KW-1185">Reference proteome</keyword>
<sequence length="446" mass="48665">MAPVALTPVSPPSPTLDSTSKLTKAGTDTLLAQTISNDSRAVADLDASKLTITPNLNPKPVPALTSPEVWTQNVTTDHMLTVRWTLQSGWDAPEIQPYGPLSIMPTASVLHYATECFEGMKAYRGHDGKVRLFRPERNAKRFLQSATRIALPGFPPSEFLKLLKKFVGVEARKWISEPGQFIYIRPTMIATAPALGVQKPKEALMYIMMVMFPPLDEPNPSNTAPAPSSGLAASGTQTNGDSTAKDRASRGMRLLASRHDMIRAWPGGFGNAKVGANYGPSLLAQGEARERGYDQILWLFGDECFVTEAGGMNFFVLLKNQNTGRRELITAPLGDGVILEGVTRASVLDLVRDSRPEVDIVERRFTMQELLEANEEGRLIEAFGAGTAFFISPVADIHFRGMDVVLPLGKAEGHGEFAMAVKKDLKDIMYGALSHEWGVVIDEVEI</sequence>
<dbReference type="GeneID" id="89969881"/>
<dbReference type="SUPFAM" id="SSF56752">
    <property type="entry name" value="D-aminoacid aminotransferase-like PLP-dependent enzymes"/>
    <property type="match status" value="1"/>
</dbReference>
<evidence type="ECO:0000313" key="14">
    <source>
        <dbReference type="Proteomes" id="UP001358417"/>
    </source>
</evidence>
<evidence type="ECO:0000256" key="1">
    <source>
        <dbReference type="ARBA" id="ARBA00001933"/>
    </source>
</evidence>
<proteinExistence type="inferred from homology"/>
<dbReference type="PANTHER" id="PTHR11825">
    <property type="entry name" value="SUBGROUP IIII AMINOTRANSFERASE"/>
    <property type="match status" value="1"/>
</dbReference>
<dbReference type="InterPro" id="IPR036038">
    <property type="entry name" value="Aminotransferase-like"/>
</dbReference>
<accession>A0AAV9NEZ9</accession>
<dbReference type="Pfam" id="PF01063">
    <property type="entry name" value="Aminotran_4"/>
    <property type="match status" value="1"/>
</dbReference>
<dbReference type="RefSeq" id="XP_064706829.1">
    <property type="nucleotide sequence ID" value="XM_064845284.1"/>
</dbReference>
<protein>
    <recommendedName>
        <fullName evidence="11">Branched-chain-amino-acid aminotransferase</fullName>
        <ecNumber evidence="11">2.6.1.42</ecNumber>
    </recommendedName>
</protein>
<dbReference type="CDD" id="cd01557">
    <property type="entry name" value="BCAT_beta_family"/>
    <property type="match status" value="1"/>
</dbReference>
<feature type="modified residue" description="N6-(pyridoxal phosphate)lysine" evidence="8">
    <location>
        <position position="273"/>
    </location>
</feature>
<dbReference type="Proteomes" id="UP001358417">
    <property type="component" value="Unassembled WGS sequence"/>
</dbReference>
<gene>
    <name evidence="13" type="ORF">LTR84_001665</name>
</gene>
<dbReference type="EC" id="2.6.1.42" evidence="11"/>
<evidence type="ECO:0000256" key="4">
    <source>
        <dbReference type="ARBA" id="ARBA00022605"/>
    </source>
</evidence>
<dbReference type="GO" id="GO:0009098">
    <property type="term" value="P:L-leucine biosynthetic process"/>
    <property type="evidence" value="ECO:0007669"/>
    <property type="project" value="TreeGrafter"/>
</dbReference>
<comment type="catalytic activity">
    <reaction evidence="11">
        <text>L-valine + 2-oxoglutarate = 3-methyl-2-oxobutanoate + L-glutamate</text>
        <dbReference type="Rhea" id="RHEA:24813"/>
        <dbReference type="ChEBI" id="CHEBI:11851"/>
        <dbReference type="ChEBI" id="CHEBI:16810"/>
        <dbReference type="ChEBI" id="CHEBI:29985"/>
        <dbReference type="ChEBI" id="CHEBI:57762"/>
        <dbReference type="EC" id="2.6.1.42"/>
    </reaction>
</comment>
<evidence type="ECO:0000256" key="12">
    <source>
        <dbReference type="SAM" id="MobiDB-lite"/>
    </source>
</evidence>
<comment type="catalytic activity">
    <reaction evidence="11">
        <text>L-isoleucine + 2-oxoglutarate = (S)-3-methyl-2-oxopentanoate + L-glutamate</text>
        <dbReference type="Rhea" id="RHEA:24801"/>
        <dbReference type="ChEBI" id="CHEBI:16810"/>
        <dbReference type="ChEBI" id="CHEBI:29985"/>
        <dbReference type="ChEBI" id="CHEBI:35146"/>
        <dbReference type="ChEBI" id="CHEBI:58045"/>
        <dbReference type="EC" id="2.6.1.42"/>
    </reaction>
</comment>
<dbReference type="InterPro" id="IPR043132">
    <property type="entry name" value="BCAT-like_C"/>
</dbReference>
<dbReference type="GO" id="GO:0005739">
    <property type="term" value="C:mitochondrion"/>
    <property type="evidence" value="ECO:0007669"/>
    <property type="project" value="TreeGrafter"/>
</dbReference>
<evidence type="ECO:0000256" key="8">
    <source>
        <dbReference type="PIRSR" id="PIRSR006468-1"/>
    </source>
</evidence>
<evidence type="ECO:0000313" key="13">
    <source>
        <dbReference type="EMBL" id="KAK5053704.1"/>
    </source>
</evidence>
<evidence type="ECO:0000256" key="11">
    <source>
        <dbReference type="RuleBase" id="RU004517"/>
    </source>
</evidence>
<dbReference type="PROSITE" id="PS00770">
    <property type="entry name" value="AA_TRANSFER_CLASS_4"/>
    <property type="match status" value="1"/>
</dbReference>
<evidence type="ECO:0000256" key="6">
    <source>
        <dbReference type="ARBA" id="ARBA00022898"/>
    </source>
</evidence>
<dbReference type="PIRSF" id="PIRSF006468">
    <property type="entry name" value="BCAT1"/>
    <property type="match status" value="1"/>
</dbReference>
<dbReference type="Gene3D" id="3.20.10.10">
    <property type="entry name" value="D-amino Acid Aminotransferase, subunit A, domain 2"/>
    <property type="match status" value="1"/>
</dbReference>
<evidence type="ECO:0000256" key="2">
    <source>
        <dbReference type="ARBA" id="ARBA00009320"/>
    </source>
</evidence>
<keyword evidence="6 10" id="KW-0663">Pyridoxal phosphate</keyword>
<dbReference type="Gene3D" id="3.30.470.10">
    <property type="match status" value="1"/>
</dbReference>
<dbReference type="PANTHER" id="PTHR11825:SF69">
    <property type="entry name" value="BRANCHED-CHAIN-AMINO-ACID AMINOTRANSFERASE"/>
    <property type="match status" value="1"/>
</dbReference>
<evidence type="ECO:0000256" key="9">
    <source>
        <dbReference type="RuleBase" id="RU004106"/>
    </source>
</evidence>
<evidence type="ECO:0000256" key="3">
    <source>
        <dbReference type="ARBA" id="ARBA00022576"/>
    </source>
</evidence>
<keyword evidence="5 11" id="KW-0808">Transferase</keyword>
<comment type="cofactor">
    <cofactor evidence="1 10">
        <name>pyridoxal 5'-phosphate</name>
        <dbReference type="ChEBI" id="CHEBI:597326"/>
    </cofactor>
</comment>
<comment type="catalytic activity">
    <reaction evidence="11">
        <text>L-leucine + 2-oxoglutarate = 4-methyl-2-oxopentanoate + L-glutamate</text>
        <dbReference type="Rhea" id="RHEA:18321"/>
        <dbReference type="ChEBI" id="CHEBI:16810"/>
        <dbReference type="ChEBI" id="CHEBI:17865"/>
        <dbReference type="ChEBI" id="CHEBI:29985"/>
        <dbReference type="ChEBI" id="CHEBI:57427"/>
        <dbReference type="EC" id="2.6.1.42"/>
    </reaction>
</comment>
<dbReference type="GO" id="GO:0009099">
    <property type="term" value="P:L-valine biosynthetic process"/>
    <property type="evidence" value="ECO:0007669"/>
    <property type="project" value="TreeGrafter"/>
</dbReference>
<dbReference type="InterPro" id="IPR043131">
    <property type="entry name" value="BCAT-like_N"/>
</dbReference>
<dbReference type="FunFam" id="3.30.470.10:FF:000012">
    <property type="entry name" value="Branched-chain-amino-acid aminotransferase"/>
    <property type="match status" value="1"/>
</dbReference>
<dbReference type="AlphaFoldDB" id="A0AAV9NEZ9"/>
<feature type="region of interest" description="Disordered" evidence="12">
    <location>
        <begin position="218"/>
        <end position="248"/>
    </location>
</feature>
<feature type="compositionally biased region" description="Low complexity" evidence="12">
    <location>
        <begin position="218"/>
        <end position="235"/>
    </location>
</feature>
<keyword evidence="7 11" id="KW-0100">Branched-chain amino acid biosynthesis</keyword>
<dbReference type="GO" id="GO:0004084">
    <property type="term" value="F:branched-chain-amino-acid transaminase activity"/>
    <property type="evidence" value="ECO:0007669"/>
    <property type="project" value="UniProtKB-EC"/>
</dbReference>
<dbReference type="InterPro" id="IPR005786">
    <property type="entry name" value="B_amino_transII"/>
</dbReference>
<dbReference type="InterPro" id="IPR033939">
    <property type="entry name" value="BCAT_family"/>
</dbReference>
<dbReference type="FunFam" id="3.20.10.10:FF:000004">
    <property type="entry name" value="Branched-chain-amino-acid aminotransferase"/>
    <property type="match status" value="1"/>
</dbReference>
<evidence type="ECO:0000256" key="7">
    <source>
        <dbReference type="ARBA" id="ARBA00023304"/>
    </source>
</evidence>
<evidence type="ECO:0000256" key="10">
    <source>
        <dbReference type="RuleBase" id="RU004516"/>
    </source>
</evidence>
<organism evidence="13 14">
    <name type="scientific">Exophiala bonariae</name>
    <dbReference type="NCBI Taxonomy" id="1690606"/>
    <lineage>
        <taxon>Eukaryota</taxon>
        <taxon>Fungi</taxon>
        <taxon>Dikarya</taxon>
        <taxon>Ascomycota</taxon>
        <taxon>Pezizomycotina</taxon>
        <taxon>Eurotiomycetes</taxon>
        <taxon>Chaetothyriomycetidae</taxon>
        <taxon>Chaetothyriales</taxon>
        <taxon>Herpotrichiellaceae</taxon>
        <taxon>Exophiala</taxon>
    </lineage>
</organism>
<keyword evidence="3 11" id="KW-0032">Aminotransferase</keyword>
<comment type="caution">
    <text evidence="13">The sequence shown here is derived from an EMBL/GenBank/DDBJ whole genome shotgun (WGS) entry which is preliminary data.</text>
</comment>
<dbReference type="InterPro" id="IPR001544">
    <property type="entry name" value="Aminotrans_IV"/>
</dbReference>
<comment type="similarity">
    <text evidence="2 9">Belongs to the class-IV pyridoxal-phosphate-dependent aminotransferase family.</text>
</comment>
<name>A0AAV9NEZ9_9EURO</name>
<feature type="region of interest" description="Disordered" evidence="12">
    <location>
        <begin position="1"/>
        <end position="21"/>
    </location>
</feature>
<dbReference type="EMBL" id="JAVRRD010000011">
    <property type="protein sequence ID" value="KAK5053704.1"/>
    <property type="molecule type" value="Genomic_DNA"/>
</dbReference>
<reference evidence="13 14" key="1">
    <citation type="submission" date="2023-08" db="EMBL/GenBank/DDBJ databases">
        <title>Black Yeasts Isolated from many extreme environments.</title>
        <authorList>
            <person name="Coleine C."/>
            <person name="Stajich J.E."/>
            <person name="Selbmann L."/>
        </authorList>
    </citation>
    <scope>NUCLEOTIDE SEQUENCE [LARGE SCALE GENOMIC DNA]</scope>
    <source>
        <strain evidence="13 14">CCFEE 5792</strain>
    </source>
</reference>
<evidence type="ECO:0000256" key="5">
    <source>
        <dbReference type="ARBA" id="ARBA00022679"/>
    </source>
</evidence>
<dbReference type="InterPro" id="IPR018300">
    <property type="entry name" value="Aminotrans_IV_CS"/>
</dbReference>